<feature type="transmembrane region" description="Helical" evidence="1">
    <location>
        <begin position="17"/>
        <end position="36"/>
    </location>
</feature>
<evidence type="ECO:0000313" key="3">
    <source>
        <dbReference type="Proteomes" id="UP001165060"/>
    </source>
</evidence>
<dbReference type="EMBL" id="BRYB01000442">
    <property type="protein sequence ID" value="GMI30121.1"/>
    <property type="molecule type" value="Genomic_DNA"/>
</dbReference>
<organism evidence="2 3">
    <name type="scientific">Tetraparma gracilis</name>
    <dbReference type="NCBI Taxonomy" id="2962635"/>
    <lineage>
        <taxon>Eukaryota</taxon>
        <taxon>Sar</taxon>
        <taxon>Stramenopiles</taxon>
        <taxon>Ochrophyta</taxon>
        <taxon>Bolidophyceae</taxon>
        <taxon>Parmales</taxon>
        <taxon>Triparmaceae</taxon>
        <taxon>Tetraparma</taxon>
    </lineage>
</organism>
<keyword evidence="1" id="KW-0812">Transmembrane</keyword>
<sequence length="63" mass="7052">PSNPPPPVRRFAHQEPVVMGGVLLAGLAMALPVFVIPMRRALGFPTNQFDPHHPDCKWPKKTW</sequence>
<keyword evidence="3" id="KW-1185">Reference proteome</keyword>
<accession>A0ABQ6MPC2</accession>
<keyword evidence="1" id="KW-1133">Transmembrane helix</keyword>
<comment type="caution">
    <text evidence="2">The sequence shown here is derived from an EMBL/GenBank/DDBJ whole genome shotgun (WGS) entry which is preliminary data.</text>
</comment>
<proteinExistence type="predicted"/>
<name>A0ABQ6MPC2_9STRA</name>
<protein>
    <submittedName>
        <fullName evidence="2">Uncharacterized protein</fullName>
    </submittedName>
</protein>
<keyword evidence="1" id="KW-0472">Membrane</keyword>
<gene>
    <name evidence="2" type="ORF">TeGR_g7663</name>
</gene>
<reference evidence="2 3" key="1">
    <citation type="journal article" date="2023" name="Commun. Biol.">
        <title>Genome analysis of Parmales, the sister group of diatoms, reveals the evolutionary specialization of diatoms from phago-mixotrophs to photoautotrophs.</title>
        <authorList>
            <person name="Ban H."/>
            <person name="Sato S."/>
            <person name="Yoshikawa S."/>
            <person name="Yamada K."/>
            <person name="Nakamura Y."/>
            <person name="Ichinomiya M."/>
            <person name="Sato N."/>
            <person name="Blanc-Mathieu R."/>
            <person name="Endo H."/>
            <person name="Kuwata A."/>
            <person name="Ogata H."/>
        </authorList>
    </citation>
    <scope>NUCLEOTIDE SEQUENCE [LARGE SCALE GENOMIC DNA]</scope>
</reference>
<evidence type="ECO:0000313" key="2">
    <source>
        <dbReference type="EMBL" id="GMI30121.1"/>
    </source>
</evidence>
<dbReference type="Proteomes" id="UP001165060">
    <property type="component" value="Unassembled WGS sequence"/>
</dbReference>
<evidence type="ECO:0000256" key="1">
    <source>
        <dbReference type="SAM" id="Phobius"/>
    </source>
</evidence>
<feature type="non-terminal residue" evidence="2">
    <location>
        <position position="1"/>
    </location>
</feature>